<dbReference type="InterPro" id="IPR050149">
    <property type="entry name" value="Collagen_superfamily"/>
</dbReference>
<evidence type="ECO:0000313" key="2">
    <source>
        <dbReference type="EMBL" id="GHA09214.1"/>
    </source>
</evidence>
<proteinExistence type="predicted"/>
<dbReference type="Proteomes" id="UP000653644">
    <property type="component" value="Unassembled WGS sequence"/>
</dbReference>
<evidence type="ECO:0008006" key="4">
    <source>
        <dbReference type="Google" id="ProtNLM"/>
    </source>
</evidence>
<organism evidence="2 3">
    <name type="scientific">Streptomyces canarius</name>
    <dbReference type="NCBI Taxonomy" id="285453"/>
    <lineage>
        <taxon>Bacteria</taxon>
        <taxon>Bacillati</taxon>
        <taxon>Actinomycetota</taxon>
        <taxon>Actinomycetes</taxon>
        <taxon>Kitasatosporales</taxon>
        <taxon>Streptomycetaceae</taxon>
        <taxon>Streptomyces</taxon>
    </lineage>
</organism>
<keyword evidence="3" id="KW-1185">Reference proteome</keyword>
<dbReference type="EMBL" id="BMVN01000003">
    <property type="protein sequence ID" value="GHA09214.1"/>
    <property type="molecule type" value="Genomic_DNA"/>
</dbReference>
<dbReference type="PANTHER" id="PTHR24023:SF1082">
    <property type="entry name" value="COLLAGEN TRIPLE HELIX REPEAT"/>
    <property type="match status" value="1"/>
</dbReference>
<feature type="region of interest" description="Disordered" evidence="1">
    <location>
        <begin position="1"/>
        <end position="95"/>
    </location>
</feature>
<comment type="caution">
    <text evidence="2">The sequence shown here is derived from an EMBL/GenBank/DDBJ whole genome shotgun (WGS) entry which is preliminary data.</text>
</comment>
<feature type="compositionally biased region" description="Low complexity" evidence="1">
    <location>
        <begin position="86"/>
        <end position="95"/>
    </location>
</feature>
<accession>A0ABQ3CJN2</accession>
<dbReference type="Pfam" id="PF01391">
    <property type="entry name" value="Collagen"/>
    <property type="match status" value="1"/>
</dbReference>
<dbReference type="PANTHER" id="PTHR24023">
    <property type="entry name" value="COLLAGEN ALPHA"/>
    <property type="match status" value="1"/>
</dbReference>
<name>A0ABQ3CJN2_9ACTN</name>
<gene>
    <name evidence="2" type="ORF">GCM10010345_12070</name>
</gene>
<evidence type="ECO:0000313" key="3">
    <source>
        <dbReference type="Proteomes" id="UP000653644"/>
    </source>
</evidence>
<dbReference type="InterPro" id="IPR008160">
    <property type="entry name" value="Collagen"/>
</dbReference>
<dbReference type="Gene3D" id="1.20.5.320">
    <property type="entry name" value="6-Phosphogluconate Dehydrogenase, domain 3"/>
    <property type="match status" value="1"/>
</dbReference>
<reference evidence="3" key="1">
    <citation type="journal article" date="2019" name="Int. J. Syst. Evol. Microbiol.">
        <title>The Global Catalogue of Microorganisms (GCM) 10K type strain sequencing project: providing services to taxonomists for standard genome sequencing and annotation.</title>
        <authorList>
            <consortium name="The Broad Institute Genomics Platform"/>
            <consortium name="The Broad Institute Genome Sequencing Center for Infectious Disease"/>
            <person name="Wu L."/>
            <person name="Ma J."/>
        </authorList>
    </citation>
    <scope>NUCLEOTIDE SEQUENCE [LARGE SCALE GENOMIC DNA]</scope>
    <source>
        <strain evidence="3">JCM 4733</strain>
    </source>
</reference>
<evidence type="ECO:0000256" key="1">
    <source>
        <dbReference type="SAM" id="MobiDB-lite"/>
    </source>
</evidence>
<sequence>MAYRPATRLIPDNPMAGVLRDAQRATRQPGPRGRRGDQGPVGPAGPTGDPGPVGPAGLQGEPGPIGPAGSQGAPGPPGPAGPAGPTGPQGAPPAAAVITTASDGRATWVYARPFAQTPVVTAVAVDPDPADARGLFVTLEAVTASQVTVRVWQSTGVLLGGQTAVPAGAGVKVHTMAAGVPV</sequence>
<protein>
    <recommendedName>
        <fullName evidence="4">Collagen-like protein</fullName>
    </recommendedName>
</protein>